<keyword evidence="1" id="KW-0800">Toxin</keyword>
<dbReference type="Proteomes" id="UP000000763">
    <property type="component" value="Chromosome 11"/>
</dbReference>
<organism evidence="5">
    <name type="scientific">Oryza sativa subsp. japonica</name>
    <name type="common">Rice</name>
    <dbReference type="NCBI Taxonomy" id="39947"/>
    <lineage>
        <taxon>Eukaryota</taxon>
        <taxon>Viridiplantae</taxon>
        <taxon>Streptophyta</taxon>
        <taxon>Embryophyta</taxon>
        <taxon>Tracheophyta</taxon>
        <taxon>Spermatophyta</taxon>
        <taxon>Magnoliopsida</taxon>
        <taxon>Liliopsida</taxon>
        <taxon>Poales</taxon>
        <taxon>Poaceae</taxon>
        <taxon>BOP clade</taxon>
        <taxon>Oryzoideae</taxon>
        <taxon>Oryzeae</taxon>
        <taxon>Oryzinae</taxon>
        <taxon>Oryza</taxon>
        <taxon>Oryza sativa</taxon>
    </lineage>
</organism>
<feature type="region of interest" description="Disordered" evidence="2">
    <location>
        <begin position="356"/>
        <end position="375"/>
    </location>
</feature>
<keyword evidence="1" id="KW-0611">Plant defense</keyword>
<accession>A3C8X9</accession>
<reference evidence="6" key="1">
    <citation type="journal article" date="2005" name="Nature">
        <title>The map-based sequence of the rice genome.</title>
        <authorList>
            <consortium name="International rice genome sequencing project (IRGSP)"/>
            <person name="Matsumoto T."/>
            <person name="Wu J."/>
            <person name="Kanamori H."/>
            <person name="Katayose Y."/>
            <person name="Fujisawa M."/>
            <person name="Namiki N."/>
            <person name="Mizuno H."/>
            <person name="Yamamoto K."/>
            <person name="Antonio B.A."/>
            <person name="Baba T."/>
            <person name="Sakata K."/>
            <person name="Nagamura Y."/>
            <person name="Aoki H."/>
            <person name="Arikawa K."/>
            <person name="Arita K."/>
            <person name="Bito T."/>
            <person name="Chiden Y."/>
            <person name="Fujitsuka N."/>
            <person name="Fukunaka R."/>
            <person name="Hamada M."/>
            <person name="Harada C."/>
            <person name="Hayashi A."/>
            <person name="Hijishita S."/>
            <person name="Honda M."/>
            <person name="Hosokawa S."/>
            <person name="Ichikawa Y."/>
            <person name="Idonuma A."/>
            <person name="Iijima M."/>
            <person name="Ikeda M."/>
            <person name="Ikeno M."/>
            <person name="Ito K."/>
            <person name="Ito S."/>
            <person name="Ito T."/>
            <person name="Ito Y."/>
            <person name="Ito Y."/>
            <person name="Iwabuchi A."/>
            <person name="Kamiya K."/>
            <person name="Karasawa W."/>
            <person name="Kurita K."/>
            <person name="Katagiri S."/>
            <person name="Kikuta A."/>
            <person name="Kobayashi H."/>
            <person name="Kobayashi N."/>
            <person name="Machita K."/>
            <person name="Maehara T."/>
            <person name="Masukawa M."/>
            <person name="Mizubayashi T."/>
            <person name="Mukai Y."/>
            <person name="Nagasaki H."/>
            <person name="Nagata Y."/>
            <person name="Naito S."/>
            <person name="Nakashima M."/>
            <person name="Nakama Y."/>
            <person name="Nakamichi Y."/>
            <person name="Nakamura M."/>
            <person name="Meguro A."/>
            <person name="Negishi M."/>
            <person name="Ohta I."/>
            <person name="Ohta T."/>
            <person name="Okamoto M."/>
            <person name="Ono N."/>
            <person name="Saji S."/>
            <person name="Sakaguchi M."/>
            <person name="Sakai K."/>
            <person name="Shibata M."/>
            <person name="Shimokawa T."/>
            <person name="Song J."/>
            <person name="Takazaki Y."/>
            <person name="Terasawa K."/>
            <person name="Tsugane M."/>
            <person name="Tsuji K."/>
            <person name="Ueda S."/>
            <person name="Waki K."/>
            <person name="Yamagata H."/>
            <person name="Yamamoto M."/>
            <person name="Yamamoto S."/>
            <person name="Yamane H."/>
            <person name="Yoshiki S."/>
            <person name="Yoshihara R."/>
            <person name="Yukawa K."/>
            <person name="Zhong H."/>
            <person name="Yano M."/>
            <person name="Yuan Q."/>
            <person name="Ouyang S."/>
            <person name="Liu J."/>
            <person name="Jones K.M."/>
            <person name="Gansberger K."/>
            <person name="Moffat K."/>
            <person name="Hill J."/>
            <person name="Bera J."/>
            <person name="Fadrosh D."/>
            <person name="Jin S."/>
            <person name="Johri S."/>
            <person name="Kim M."/>
            <person name="Overton L."/>
            <person name="Reardon M."/>
            <person name="Tsitrin T."/>
            <person name="Vuong H."/>
            <person name="Weaver B."/>
            <person name="Ciecko A."/>
            <person name="Tallon L."/>
            <person name="Jackson J."/>
            <person name="Pai G."/>
            <person name="Aken S.V."/>
            <person name="Utterback T."/>
            <person name="Reidmuller S."/>
            <person name="Feldblyum T."/>
            <person name="Hsiao J."/>
            <person name="Zismann V."/>
            <person name="Iobst S."/>
            <person name="de Vazeille A.R."/>
            <person name="Buell C.R."/>
            <person name="Ying K."/>
            <person name="Li Y."/>
            <person name="Lu T."/>
            <person name="Huang Y."/>
            <person name="Zhao Q."/>
            <person name="Feng Q."/>
            <person name="Zhang L."/>
            <person name="Zhu J."/>
            <person name="Weng Q."/>
            <person name="Mu J."/>
            <person name="Lu Y."/>
            <person name="Fan D."/>
            <person name="Liu Y."/>
            <person name="Guan J."/>
            <person name="Zhang Y."/>
            <person name="Yu S."/>
            <person name="Liu X."/>
            <person name="Zhang Y."/>
            <person name="Hong G."/>
            <person name="Han B."/>
            <person name="Choisne N."/>
            <person name="Demange N."/>
            <person name="Orjeda G."/>
            <person name="Samain S."/>
            <person name="Cattolico L."/>
            <person name="Pelletier E."/>
            <person name="Couloux A."/>
            <person name="Segurens B."/>
            <person name="Wincker P."/>
            <person name="D'Hont A."/>
            <person name="Scarpelli C."/>
            <person name="Weissenbach J."/>
            <person name="Salanoubat M."/>
            <person name="Quetier F."/>
            <person name="Yu Y."/>
            <person name="Kim H.R."/>
            <person name="Rambo T."/>
            <person name="Currie J."/>
            <person name="Collura K."/>
            <person name="Luo M."/>
            <person name="Yang T."/>
            <person name="Ammiraju J.S.S."/>
            <person name="Engler F."/>
            <person name="Soderlund C."/>
            <person name="Wing R.A."/>
            <person name="Palmer L.E."/>
            <person name="de la Bastide M."/>
            <person name="Spiegel L."/>
            <person name="Nascimento L."/>
            <person name="Zutavern T."/>
            <person name="O'Shaughnessy A."/>
            <person name="Dike S."/>
            <person name="Dedhia N."/>
            <person name="Preston R."/>
            <person name="Balija V."/>
            <person name="McCombie W.R."/>
            <person name="Chow T."/>
            <person name="Chen H."/>
            <person name="Chung M."/>
            <person name="Chen C."/>
            <person name="Shaw J."/>
            <person name="Wu H."/>
            <person name="Hsiao K."/>
            <person name="Chao Y."/>
            <person name="Chu M."/>
            <person name="Cheng C."/>
            <person name="Hour A."/>
            <person name="Lee P."/>
            <person name="Lin S."/>
            <person name="Lin Y."/>
            <person name="Liou J."/>
            <person name="Liu S."/>
            <person name="Hsing Y."/>
            <person name="Raghuvanshi S."/>
            <person name="Mohanty A."/>
            <person name="Bharti A.K."/>
            <person name="Gaur A."/>
            <person name="Gupta V."/>
            <person name="Kumar D."/>
            <person name="Ravi V."/>
            <person name="Vij S."/>
            <person name="Kapur A."/>
            <person name="Khurana P."/>
            <person name="Khurana P."/>
            <person name="Khurana J.P."/>
            <person name="Tyagi A.K."/>
            <person name="Gaikwad K."/>
            <person name="Singh A."/>
            <person name="Dalal V."/>
            <person name="Srivastava S."/>
            <person name="Dixit A."/>
            <person name="Pal A.K."/>
            <person name="Ghazi I.A."/>
            <person name="Yadav M."/>
            <person name="Pandit A."/>
            <person name="Bhargava A."/>
            <person name="Sureshbabu K."/>
            <person name="Batra K."/>
            <person name="Sharma T.R."/>
            <person name="Mohapatra T."/>
            <person name="Singh N.K."/>
            <person name="Messing J."/>
            <person name="Nelson A.B."/>
            <person name="Fuks G."/>
            <person name="Kavchok S."/>
            <person name="Keizer G."/>
            <person name="Linton E."/>
            <person name="Llaca V."/>
            <person name="Song R."/>
            <person name="Tanyolac B."/>
            <person name="Young S."/>
            <person name="Ho-Il K."/>
            <person name="Hahn J.H."/>
            <person name="Sangsakoo G."/>
            <person name="Vanavichit A."/>
            <person name="de Mattos Luiz.A.T."/>
            <person name="Zimmer P.D."/>
            <person name="Malone G."/>
            <person name="Dellagostin O."/>
            <person name="de Oliveira A.C."/>
            <person name="Bevan M."/>
            <person name="Bancroft I."/>
            <person name="Minx P."/>
            <person name="Cordum H."/>
            <person name="Wilson R."/>
            <person name="Cheng Z."/>
            <person name="Jin W."/>
            <person name="Jiang J."/>
            <person name="Leong S.A."/>
            <person name="Iwama H."/>
            <person name="Gojobori T."/>
            <person name="Itoh T."/>
            <person name="Niimura Y."/>
            <person name="Fujii Y."/>
            <person name="Habara T."/>
            <person name="Sakai H."/>
            <person name="Sato Y."/>
            <person name="Wilson G."/>
            <person name="Kumar K."/>
            <person name="McCouch S."/>
            <person name="Juretic N."/>
            <person name="Hoen D."/>
            <person name="Wright S."/>
            <person name="Bruskiewich R."/>
            <person name="Bureau T."/>
            <person name="Miyao A."/>
            <person name="Hirochika H."/>
            <person name="Nishikawa T."/>
            <person name="Kadowaki K."/>
            <person name="Sugiura M."/>
            <person name="Burr B."/>
            <person name="Sasaki T."/>
        </authorList>
    </citation>
    <scope>NUCLEOTIDE SEQUENCE [LARGE SCALE GENOMIC DNA]</scope>
    <source>
        <strain evidence="6">cv. Nipponbare</strain>
    </source>
</reference>
<dbReference type="GO" id="GO:0006952">
    <property type="term" value="P:defense response"/>
    <property type="evidence" value="ECO:0007669"/>
    <property type="project" value="UniProtKB-KW"/>
</dbReference>
<dbReference type="InterPro" id="IPR036041">
    <property type="entry name" value="Ribosome-inact_prot_sf"/>
</dbReference>
<evidence type="ECO:0000313" key="4">
    <source>
        <dbReference type="EMBL" id="AAX95110.1"/>
    </source>
</evidence>
<keyword evidence="1" id="KW-0652">Protein synthesis inhibitor</keyword>
<evidence type="ECO:0000256" key="2">
    <source>
        <dbReference type="SAM" id="MobiDB-lite"/>
    </source>
</evidence>
<dbReference type="GO" id="GO:0090729">
    <property type="term" value="F:toxin activity"/>
    <property type="evidence" value="ECO:0007669"/>
    <property type="project" value="UniProtKB-KW"/>
</dbReference>
<dbReference type="Gene3D" id="3.40.420.10">
    <property type="entry name" value="Ricin (A subunit), domain 1"/>
    <property type="match status" value="1"/>
</dbReference>
<evidence type="ECO:0000313" key="6">
    <source>
        <dbReference type="Proteomes" id="UP000000763"/>
    </source>
</evidence>
<keyword evidence="1" id="KW-0378">Hydrolase</keyword>
<dbReference type="InterPro" id="IPR016138">
    <property type="entry name" value="Ribosome_inactivat_prot_sub1"/>
</dbReference>
<dbReference type="Proteomes" id="UP000007752">
    <property type="component" value="Chromosome 11"/>
</dbReference>
<dbReference type="EMBL" id="CM000148">
    <property type="protein sequence ID" value="EAZ17542.1"/>
    <property type="molecule type" value="Genomic_DNA"/>
</dbReference>
<feature type="compositionally biased region" description="Acidic residues" evidence="2">
    <location>
        <begin position="356"/>
        <end position="372"/>
    </location>
</feature>
<evidence type="ECO:0000256" key="1">
    <source>
        <dbReference type="RuleBase" id="RU004915"/>
    </source>
</evidence>
<dbReference type="SUPFAM" id="SSF56371">
    <property type="entry name" value="Ribosome inactivating proteins (RIP)"/>
    <property type="match status" value="1"/>
</dbReference>
<dbReference type="GO" id="GO:0017148">
    <property type="term" value="P:negative regulation of translation"/>
    <property type="evidence" value="ECO:0007669"/>
    <property type="project" value="UniProtKB-KW"/>
</dbReference>
<feature type="domain" description="DUF6598" evidence="3">
    <location>
        <begin position="416"/>
        <end position="632"/>
    </location>
</feature>
<gene>
    <name evidence="4" type="ordered locus">LOC_Os11g06460</name>
    <name evidence="5" type="ORF">OsJ_33075</name>
</gene>
<evidence type="ECO:0000259" key="3">
    <source>
        <dbReference type="Pfam" id="PF20241"/>
    </source>
</evidence>
<sequence>MHGSNRRKLVMEVRVEDVNYNIMADDYSKFIEDLRKKLANHPHKEMIHDVPVLARQQSPRQPARWMYINLVGRKKDRATVAVRDDNVYLMGFRNMNGEWFHLGFSKWSVPILPESSKFLECDVAYRNLLDVPQGEQVMSRLVEVELRKTVVLDAVHRLSRYTQRGQDDRIDRFTKRDLARLIIVICESARMRPHYTTVNKGFVHDETTSLTKLHVFYLWNWGLMSRALRQGWRPWPIRLVEDARAVVQLLLNAAAAMPLRMTETEAASSSFANDMPFASSAFLDVMHFASSPDEMAFASLPFLDWMDFDYSNTKAKATEANEQPAAIDDMAPVNDEEPAVTTDDLAWEYHEESAASDDIDDLASEDHEESAASDDFAPVVDEEPAATDYEDEFTGQVHGRRLVELLAVSSDFDSFMISIFDGKRGQIVYNHHQGHHTVIHDSQRNLVLTGPYRAISADGSFLIEVDTNNEDVHPDKKRKNNESEVSSDDVDGTLFWDSYNDYNYTRSDRILAHTIRTSLGPVEVTYAVLTNAVEATVQVKLLLLTGDGAATFAGSDTLFVYGDITVRSHCFDVASMLFSHGSQNKVAVALTSDTATIPLSRCVVAVPLHHRVEIEAKLYVETSNEEESINYTCFQGKLDFAAGRDQQIQQISHGDNPAVVEVTWSPDFF</sequence>
<dbReference type="PANTHER" id="PTHR33453">
    <property type="match status" value="1"/>
</dbReference>
<dbReference type="InterPro" id="IPR001574">
    <property type="entry name" value="Ribosome_inactivat_prot"/>
</dbReference>
<proteinExistence type="inferred from homology"/>
<dbReference type="Pfam" id="PF20241">
    <property type="entry name" value="DUF6598"/>
    <property type="match status" value="1"/>
</dbReference>
<dbReference type="OrthoDB" id="675370at2759"/>
<dbReference type="Pfam" id="PF00161">
    <property type="entry name" value="RIP"/>
    <property type="match status" value="1"/>
</dbReference>
<protein>
    <submittedName>
        <fullName evidence="4">rRNA N-glycosidase (B-32.152)-maize, putative</fullName>
    </submittedName>
</protein>
<comment type="similarity">
    <text evidence="1">Belongs to the ribosome-inactivating protein family.</text>
</comment>
<reference evidence="6" key="5">
    <citation type="journal article" date="2008" name="Nucleic Acids Res.">
        <title>The rice annotation project database (RAP-DB): 2008 update.</title>
        <authorList>
            <consortium name="The rice annotation project (RAP)"/>
        </authorList>
    </citation>
    <scope>GENOME REANNOTATION</scope>
    <source>
        <strain evidence="6">cv. Nipponbare</strain>
    </source>
</reference>
<reference evidence="5" key="2">
    <citation type="journal article" date="2005" name="PLoS Biol.">
        <title>The genomes of Oryza sativa: a history of duplications.</title>
        <authorList>
            <person name="Yu J."/>
            <person name="Wang J."/>
            <person name="Lin W."/>
            <person name="Li S."/>
            <person name="Li H."/>
            <person name="Zhou J."/>
            <person name="Ni P."/>
            <person name="Dong W."/>
            <person name="Hu S."/>
            <person name="Zeng C."/>
            <person name="Zhang J."/>
            <person name="Zhang Y."/>
            <person name="Li R."/>
            <person name="Xu Z."/>
            <person name="Li S."/>
            <person name="Li X."/>
            <person name="Zheng H."/>
            <person name="Cong L."/>
            <person name="Lin L."/>
            <person name="Yin J."/>
            <person name="Geng J."/>
            <person name="Li G."/>
            <person name="Shi J."/>
            <person name="Liu J."/>
            <person name="Lv H."/>
            <person name="Li J."/>
            <person name="Wang J."/>
            <person name="Deng Y."/>
            <person name="Ran L."/>
            <person name="Shi X."/>
            <person name="Wang X."/>
            <person name="Wu Q."/>
            <person name="Li C."/>
            <person name="Ren X."/>
            <person name="Wang J."/>
            <person name="Wang X."/>
            <person name="Li D."/>
            <person name="Liu D."/>
            <person name="Zhang X."/>
            <person name="Ji Z."/>
            <person name="Zhao W."/>
            <person name="Sun Y."/>
            <person name="Zhang Z."/>
            <person name="Bao J."/>
            <person name="Han Y."/>
            <person name="Dong L."/>
            <person name="Ji J."/>
            <person name="Chen P."/>
            <person name="Wu S."/>
            <person name="Liu J."/>
            <person name="Xiao Y."/>
            <person name="Bu D."/>
            <person name="Tan J."/>
            <person name="Yang L."/>
            <person name="Ye C."/>
            <person name="Zhang J."/>
            <person name="Xu J."/>
            <person name="Zhou Y."/>
            <person name="Yu Y."/>
            <person name="Zhang B."/>
            <person name="Zhuang S."/>
            <person name="Wei H."/>
            <person name="Liu B."/>
            <person name="Lei M."/>
            <person name="Yu H."/>
            <person name="Li Y."/>
            <person name="Xu H."/>
            <person name="Wei S."/>
            <person name="He X."/>
            <person name="Fang L."/>
            <person name="Zhang Z."/>
            <person name="Zhang Y."/>
            <person name="Huang X."/>
            <person name="Su Z."/>
            <person name="Tong W."/>
            <person name="Li J."/>
            <person name="Tong Z."/>
            <person name="Li S."/>
            <person name="Ye J."/>
            <person name="Wang L."/>
            <person name="Fang L."/>
            <person name="Lei T."/>
            <person name="Chen C."/>
            <person name="Chen H."/>
            <person name="Xu Z."/>
            <person name="Li H."/>
            <person name="Huang H."/>
            <person name="Zhang F."/>
            <person name="Xu H."/>
            <person name="Li N."/>
            <person name="Zhao C."/>
            <person name="Li S."/>
            <person name="Dong L."/>
            <person name="Huang Y."/>
            <person name="Li L."/>
            <person name="Xi Y."/>
            <person name="Qi Q."/>
            <person name="Li W."/>
            <person name="Zhang B."/>
            <person name="Hu W."/>
            <person name="Zhang Y."/>
            <person name="Tian X."/>
            <person name="Jiao Y."/>
            <person name="Liang X."/>
            <person name="Jin J."/>
            <person name="Gao L."/>
            <person name="Zheng W."/>
            <person name="Hao B."/>
            <person name="Liu S."/>
            <person name="Wang W."/>
            <person name="Yuan L."/>
            <person name="Cao M."/>
            <person name="McDermott J."/>
            <person name="Samudrala R."/>
            <person name="Wang J."/>
            <person name="Wong G.K."/>
            <person name="Yang H."/>
        </authorList>
    </citation>
    <scope>NUCLEOTIDE SEQUENCE [LARGE SCALE GENOMIC DNA]</scope>
</reference>
<dbReference type="PANTHER" id="PTHR33453:SF40">
    <property type="entry name" value="RRNA N-GLYCOSYLASE"/>
    <property type="match status" value="1"/>
</dbReference>
<name>A0A9K3Y864_ORYSJ</name>
<evidence type="ECO:0000313" key="5">
    <source>
        <dbReference type="EMBL" id="EAZ17542.1"/>
    </source>
</evidence>
<accession>A0A9K3Y864</accession>
<dbReference type="EMBL" id="AC120533">
    <property type="protein sequence ID" value="AAX95110.1"/>
    <property type="molecule type" value="Genomic_DNA"/>
</dbReference>
<reference evidence="4" key="3">
    <citation type="submission" date="2005-04" db="EMBL/GenBank/DDBJ databases">
        <authorList>
            <person name="Buell R."/>
        </authorList>
    </citation>
    <scope>NUCLEOTIDE SEQUENCE</scope>
</reference>
<dbReference type="AlphaFoldDB" id="A0A9K3Y864"/>
<dbReference type="InterPro" id="IPR046533">
    <property type="entry name" value="DUF6598"/>
</dbReference>
<reference evidence="4" key="4">
    <citation type="submission" date="2006-11" db="EMBL/GenBank/DDBJ databases">
        <title>.</title>
        <authorList>
            <person name="Buell C."/>
            <person name="Yuan Q."/>
            <person name="Ouyang S."/>
            <person name="Liu J."/>
            <person name="Wang A."/>
            <person name="Maiti R."/>
            <person name="Lin H."/>
            <person name="Zhu W."/>
            <person name="Hamilton J."/>
            <person name="Jones K."/>
            <person name="Tallon L."/>
            <person name="Feldblyum T."/>
            <person name="Tsitrin T."/>
            <person name="Bera J."/>
            <person name="Kim M."/>
            <person name="Jin S."/>
            <person name="Fadrosh D."/>
            <person name="Vuong H."/>
            <person name="Overton II L."/>
            <person name="Reardon M."/>
            <person name="Weaver B."/>
            <person name="Johri S."/>
            <person name="Lewis M."/>
            <person name="Utterback T."/>
            <person name="Van Aken S."/>
            <person name="Wortman J."/>
            <person name="Haas B."/>
            <person name="Koo H."/>
            <person name="Zismann V."/>
            <person name="Hsiao J."/>
            <person name="Iobst S."/>
            <person name="de Vazeilles A."/>
            <person name="White O."/>
            <person name="Salzberg S."/>
            <person name="Fraser C."/>
        </authorList>
    </citation>
    <scope>NUCLEOTIDE SEQUENCE</scope>
</reference>
<reference evidence="5" key="6">
    <citation type="submission" date="2008-12" db="EMBL/GenBank/DDBJ databases">
        <title>Improved gene annotation of the rice (Oryza sativa) genomes.</title>
        <authorList>
            <person name="Wang J."/>
            <person name="Li R."/>
            <person name="Fan W."/>
            <person name="Huang Q."/>
            <person name="Zhang J."/>
            <person name="Zhou Y."/>
            <person name="Hu Y."/>
            <person name="Zi S."/>
            <person name="Li J."/>
            <person name="Ni P."/>
            <person name="Zheng H."/>
            <person name="Zhang Y."/>
            <person name="Zhao M."/>
            <person name="Hao Q."/>
            <person name="McDermott J."/>
            <person name="Samudrala R."/>
            <person name="Kristiansen K."/>
            <person name="Wong G.K.-S."/>
        </authorList>
    </citation>
    <scope>NUCLEOTIDE SEQUENCE</scope>
</reference>
<dbReference type="GO" id="GO:0030598">
    <property type="term" value="F:rRNA N-glycosylase activity"/>
    <property type="evidence" value="ECO:0007669"/>
    <property type="project" value="UniProtKB-EC"/>
</dbReference>
<comment type="catalytic activity">
    <reaction evidence="1">
        <text>Endohydrolysis of the N-glycosidic bond at one specific adenosine on the 28S rRNA.</text>
        <dbReference type="EC" id="3.2.2.22"/>
    </reaction>
</comment>
<dbReference type="Gramene" id="Os11t0164000-01">
    <property type="protein sequence ID" value="Os11t0164000-01"/>
    <property type="gene ID" value="Os11g0164000"/>
</dbReference>